<feature type="transmembrane region" description="Helical" evidence="1">
    <location>
        <begin position="20"/>
        <end position="41"/>
    </location>
</feature>
<dbReference type="EMBL" id="HBUF01268446">
    <property type="protein sequence ID" value="CAG6684628.1"/>
    <property type="molecule type" value="Transcribed_RNA"/>
</dbReference>
<reference evidence="2" key="1">
    <citation type="submission" date="2021-05" db="EMBL/GenBank/DDBJ databases">
        <authorList>
            <person name="Alioto T."/>
            <person name="Alioto T."/>
            <person name="Gomez Garrido J."/>
        </authorList>
    </citation>
    <scope>NUCLEOTIDE SEQUENCE</scope>
</reference>
<sequence length="100" mass="11022">MTRAPAWTEWYLSFLHPTVLVWLSTPPSSLPPLLLSVLFWFRPPQNPHQKNSSSCLPSSHSCSVRCFLREVVLGSGVSWLSGGSVRVASVWSGVPLAKAF</sequence>
<protein>
    <submittedName>
        <fullName evidence="2">Uncharacterized protein</fullName>
    </submittedName>
</protein>
<dbReference type="AlphaFoldDB" id="A0A8D8Z662"/>
<keyword evidence="1" id="KW-1133">Transmembrane helix</keyword>
<evidence type="ECO:0000256" key="1">
    <source>
        <dbReference type="SAM" id="Phobius"/>
    </source>
</evidence>
<organism evidence="2">
    <name type="scientific">Cacopsylla melanoneura</name>
    <dbReference type="NCBI Taxonomy" id="428564"/>
    <lineage>
        <taxon>Eukaryota</taxon>
        <taxon>Metazoa</taxon>
        <taxon>Ecdysozoa</taxon>
        <taxon>Arthropoda</taxon>
        <taxon>Hexapoda</taxon>
        <taxon>Insecta</taxon>
        <taxon>Pterygota</taxon>
        <taxon>Neoptera</taxon>
        <taxon>Paraneoptera</taxon>
        <taxon>Hemiptera</taxon>
        <taxon>Sternorrhyncha</taxon>
        <taxon>Psylloidea</taxon>
        <taxon>Psyllidae</taxon>
        <taxon>Psyllinae</taxon>
        <taxon>Cacopsylla</taxon>
    </lineage>
</organism>
<accession>A0A8D8Z662</accession>
<keyword evidence="1" id="KW-0812">Transmembrane</keyword>
<name>A0A8D8Z662_9HEMI</name>
<dbReference type="EMBL" id="HBUF01428346">
    <property type="protein sequence ID" value="CAG6741664.1"/>
    <property type="molecule type" value="Transcribed_RNA"/>
</dbReference>
<evidence type="ECO:0000313" key="2">
    <source>
        <dbReference type="EMBL" id="CAG6741664.1"/>
    </source>
</evidence>
<keyword evidence="1" id="KW-0472">Membrane</keyword>
<dbReference type="EMBL" id="HBUF01268445">
    <property type="protein sequence ID" value="CAG6684627.1"/>
    <property type="molecule type" value="Transcribed_RNA"/>
</dbReference>
<proteinExistence type="predicted"/>
<dbReference type="EMBL" id="HBUF01601511">
    <property type="protein sequence ID" value="CAG6776247.1"/>
    <property type="molecule type" value="Transcribed_RNA"/>
</dbReference>